<evidence type="ECO:0000256" key="1">
    <source>
        <dbReference type="SAM" id="Coils"/>
    </source>
</evidence>
<evidence type="ECO:0000313" key="4">
    <source>
        <dbReference type="Proteomes" id="UP000544331"/>
    </source>
</evidence>
<feature type="region of interest" description="Disordered" evidence="2">
    <location>
        <begin position="159"/>
        <end position="232"/>
    </location>
</feature>
<evidence type="ECO:0000313" key="3">
    <source>
        <dbReference type="EMBL" id="KAF5704153.1"/>
    </source>
</evidence>
<gene>
    <name evidence="3" type="ORF">FMUND_12696</name>
</gene>
<feature type="coiled-coil region" evidence="1">
    <location>
        <begin position="10"/>
        <end position="37"/>
    </location>
</feature>
<protein>
    <submittedName>
        <fullName evidence="3">Uncharacterized protein</fullName>
    </submittedName>
</protein>
<proteinExistence type="predicted"/>
<name>A0A8H5Y1L9_9HYPO</name>
<organism evidence="3 4">
    <name type="scientific">Fusarium mundagurra</name>
    <dbReference type="NCBI Taxonomy" id="1567541"/>
    <lineage>
        <taxon>Eukaryota</taxon>
        <taxon>Fungi</taxon>
        <taxon>Dikarya</taxon>
        <taxon>Ascomycota</taxon>
        <taxon>Pezizomycotina</taxon>
        <taxon>Sordariomycetes</taxon>
        <taxon>Hypocreomycetidae</taxon>
        <taxon>Hypocreales</taxon>
        <taxon>Nectriaceae</taxon>
        <taxon>Fusarium</taxon>
        <taxon>Fusarium fujikuroi species complex</taxon>
    </lineage>
</organism>
<evidence type="ECO:0000256" key="2">
    <source>
        <dbReference type="SAM" id="MobiDB-lite"/>
    </source>
</evidence>
<keyword evidence="4" id="KW-1185">Reference proteome</keyword>
<dbReference type="EMBL" id="JAAOAN010000525">
    <property type="protein sequence ID" value="KAF5704153.1"/>
    <property type="molecule type" value="Genomic_DNA"/>
</dbReference>
<accession>A0A8H5Y1L9</accession>
<reference evidence="3 4" key="1">
    <citation type="submission" date="2020-05" db="EMBL/GenBank/DDBJ databases">
        <title>Identification and distribution of gene clusters putatively required for synthesis of sphingolipid metabolism inhibitors in phylogenetically diverse species of the filamentous fungus Fusarium.</title>
        <authorList>
            <person name="Kim H.-S."/>
            <person name="Busman M."/>
            <person name="Brown D.W."/>
            <person name="Divon H."/>
            <person name="Uhlig S."/>
            <person name="Proctor R.H."/>
        </authorList>
    </citation>
    <scope>NUCLEOTIDE SEQUENCE [LARGE SCALE GENOMIC DNA]</scope>
    <source>
        <strain evidence="3 4">NRRL 66235</strain>
    </source>
</reference>
<dbReference type="Proteomes" id="UP000544331">
    <property type="component" value="Unassembled WGS sequence"/>
</dbReference>
<dbReference type="OrthoDB" id="5092239at2759"/>
<comment type="caution">
    <text evidence="3">The sequence shown here is derived from an EMBL/GenBank/DDBJ whole genome shotgun (WGS) entry which is preliminary data.</text>
</comment>
<dbReference type="AlphaFoldDB" id="A0A8H5Y1L9"/>
<sequence length="232" mass="26594">MEKYLQEIKMDNMQDRLDTLELRFEELANNFAHLSAKQLSKQCISCMEDIRSLGSDCLIENIDRYLACFDRQEFVKYARDIRRSMCFHVDANNLIQCNRLEAQHHRQMTEEERGDRFMSLKAGIPPAKFCLPPYDAHELFVELASSLESFAVREMEYHDQPCVPDPSANNQPPPPYESQGRGLQYQGRPQPVADAMPSVEDSVRSSASFVSIATEMSGDEESKEQRFIQGVG</sequence>
<keyword evidence="1" id="KW-0175">Coiled coil</keyword>